<feature type="chain" id="PRO_5043372719" evidence="1">
    <location>
        <begin position="27"/>
        <end position="138"/>
    </location>
</feature>
<dbReference type="AlphaFoldDB" id="A0AAV7QY88"/>
<dbReference type="EMBL" id="JANPWB010000010">
    <property type="protein sequence ID" value="KAJ1145013.1"/>
    <property type="molecule type" value="Genomic_DNA"/>
</dbReference>
<feature type="signal peptide" evidence="1">
    <location>
        <begin position="1"/>
        <end position="26"/>
    </location>
</feature>
<keyword evidence="3" id="KW-1185">Reference proteome</keyword>
<comment type="caution">
    <text evidence="2">The sequence shown here is derived from an EMBL/GenBank/DDBJ whole genome shotgun (WGS) entry which is preliminary data.</text>
</comment>
<gene>
    <name evidence="2" type="ORF">NDU88_011305</name>
</gene>
<protein>
    <submittedName>
        <fullName evidence="2">Uncharacterized protein</fullName>
    </submittedName>
</protein>
<keyword evidence="1" id="KW-0732">Signal</keyword>
<name>A0AAV7QY88_PLEWA</name>
<accession>A0AAV7QY88</accession>
<evidence type="ECO:0000256" key="1">
    <source>
        <dbReference type="SAM" id="SignalP"/>
    </source>
</evidence>
<reference evidence="2" key="1">
    <citation type="journal article" date="2022" name="bioRxiv">
        <title>Sequencing and chromosome-scale assembly of the giantPleurodeles waltlgenome.</title>
        <authorList>
            <person name="Brown T."/>
            <person name="Elewa A."/>
            <person name="Iarovenko S."/>
            <person name="Subramanian E."/>
            <person name="Araus A.J."/>
            <person name="Petzold A."/>
            <person name="Susuki M."/>
            <person name="Suzuki K.-i.T."/>
            <person name="Hayashi T."/>
            <person name="Toyoda A."/>
            <person name="Oliveira C."/>
            <person name="Osipova E."/>
            <person name="Leigh N.D."/>
            <person name="Simon A."/>
            <person name="Yun M.H."/>
        </authorList>
    </citation>
    <scope>NUCLEOTIDE SEQUENCE</scope>
    <source>
        <strain evidence="2">20211129_DDA</strain>
        <tissue evidence="2">Liver</tissue>
    </source>
</reference>
<dbReference type="Proteomes" id="UP001066276">
    <property type="component" value="Chromosome 6"/>
</dbReference>
<evidence type="ECO:0000313" key="3">
    <source>
        <dbReference type="Proteomes" id="UP001066276"/>
    </source>
</evidence>
<organism evidence="2 3">
    <name type="scientific">Pleurodeles waltl</name>
    <name type="common">Iberian ribbed newt</name>
    <dbReference type="NCBI Taxonomy" id="8319"/>
    <lineage>
        <taxon>Eukaryota</taxon>
        <taxon>Metazoa</taxon>
        <taxon>Chordata</taxon>
        <taxon>Craniata</taxon>
        <taxon>Vertebrata</taxon>
        <taxon>Euteleostomi</taxon>
        <taxon>Amphibia</taxon>
        <taxon>Batrachia</taxon>
        <taxon>Caudata</taxon>
        <taxon>Salamandroidea</taxon>
        <taxon>Salamandridae</taxon>
        <taxon>Pleurodelinae</taxon>
        <taxon>Pleurodeles</taxon>
    </lineage>
</organism>
<proteinExistence type="predicted"/>
<evidence type="ECO:0000313" key="2">
    <source>
        <dbReference type="EMBL" id="KAJ1145013.1"/>
    </source>
</evidence>
<sequence length="138" mass="15052">MPDGGPGCNAVIRTAVWLPVLWLGAGWQLEEWGALGTLCGDWDSHAERCHRTATQWIVYAQQYALLRTEEGPSQRPCDVRCRPMHQGRKVKRAVQTTALANGEALLCLGLQLELSSFQSPPHTPLCSRSGVCQGKAAA</sequence>